<dbReference type="EMBL" id="JAHBCI010000005">
    <property type="protein sequence ID" value="KAG9500742.1"/>
    <property type="molecule type" value="Genomic_DNA"/>
</dbReference>
<evidence type="ECO:0000313" key="1">
    <source>
        <dbReference type="EMBL" id="KAG9500742.1"/>
    </source>
</evidence>
<dbReference type="RefSeq" id="XP_044679742.1">
    <property type="nucleotide sequence ID" value="XM_044824085.1"/>
</dbReference>
<keyword evidence="2" id="KW-1185">Reference proteome</keyword>
<sequence length="76" mass="8868">MNLTHLNACKTPQEESYIKNPDPRGIMILRKASCRFPMERFQELFFSHISKQPDPRINLTQDVSGYGSSLKHKYKV</sequence>
<comment type="caution">
    <text evidence="1">The sequence shown here is derived from an EMBL/GenBank/DDBJ whole genome shotgun (WGS) entry which is preliminary data.</text>
</comment>
<protein>
    <submittedName>
        <fullName evidence="1">Uncharacterized protein</fullName>
    </submittedName>
</protein>
<accession>A0A9P8DFC5</accession>
<name>A0A9P8DFC5_9HYPO</name>
<dbReference type="AlphaFoldDB" id="A0A9P8DFC5"/>
<reference evidence="1" key="1">
    <citation type="journal article" date="2021" name="Mol. Plant Microbe Interact.">
        <title>Telomere to telomere genome assembly of Fusarium musae F31, causal agent of crown rot disease of banana.</title>
        <authorList>
            <person name="Degradi L."/>
            <person name="Tava V."/>
            <person name="Kunova A."/>
            <person name="Cortesi P."/>
            <person name="Saracchi M."/>
            <person name="Pasquali M."/>
        </authorList>
    </citation>
    <scope>NUCLEOTIDE SEQUENCE</scope>
    <source>
        <strain evidence="1">F31</strain>
    </source>
</reference>
<organism evidence="1 2">
    <name type="scientific">Fusarium musae</name>
    <dbReference type="NCBI Taxonomy" id="1042133"/>
    <lineage>
        <taxon>Eukaryota</taxon>
        <taxon>Fungi</taxon>
        <taxon>Dikarya</taxon>
        <taxon>Ascomycota</taxon>
        <taxon>Pezizomycotina</taxon>
        <taxon>Sordariomycetes</taxon>
        <taxon>Hypocreomycetidae</taxon>
        <taxon>Hypocreales</taxon>
        <taxon>Nectriaceae</taxon>
        <taxon>Fusarium</taxon>
    </lineage>
</organism>
<dbReference type="GeneID" id="68314278"/>
<dbReference type="KEGG" id="fmu:J7337_006422"/>
<evidence type="ECO:0000313" key="2">
    <source>
        <dbReference type="Proteomes" id="UP000827133"/>
    </source>
</evidence>
<dbReference type="Proteomes" id="UP000827133">
    <property type="component" value="Unassembled WGS sequence"/>
</dbReference>
<proteinExistence type="predicted"/>
<gene>
    <name evidence="1" type="ORF">J7337_006422</name>
</gene>